<organism evidence="1 2">
    <name type="scientific">Undibacterium umbellatum</name>
    <dbReference type="NCBI Taxonomy" id="2762300"/>
    <lineage>
        <taxon>Bacteria</taxon>
        <taxon>Pseudomonadati</taxon>
        <taxon>Pseudomonadota</taxon>
        <taxon>Betaproteobacteria</taxon>
        <taxon>Burkholderiales</taxon>
        <taxon>Oxalobacteraceae</taxon>
        <taxon>Undibacterium</taxon>
    </lineage>
</organism>
<dbReference type="EMBL" id="JACOFX010000004">
    <property type="protein sequence ID" value="MBC3908205.1"/>
    <property type="molecule type" value="Genomic_DNA"/>
</dbReference>
<proteinExistence type="predicted"/>
<reference evidence="1 2" key="1">
    <citation type="submission" date="2020-08" db="EMBL/GenBank/DDBJ databases">
        <title>Novel species isolated from subtropical streams in China.</title>
        <authorList>
            <person name="Lu H."/>
        </authorList>
    </citation>
    <scope>NUCLEOTIDE SEQUENCE [LARGE SCALE GENOMIC DNA]</scope>
    <source>
        <strain evidence="1 2">NL8W</strain>
    </source>
</reference>
<evidence type="ECO:0000313" key="2">
    <source>
        <dbReference type="Proteomes" id="UP000646911"/>
    </source>
</evidence>
<sequence>MAYQDQAAAVCAANPGLCSKLPVYTFGQVGGMIGSCINQSTISMNMIRAGIMG</sequence>
<dbReference type="Proteomes" id="UP000646911">
    <property type="component" value="Unassembled WGS sequence"/>
</dbReference>
<evidence type="ECO:0000313" key="1">
    <source>
        <dbReference type="EMBL" id="MBC3908205.1"/>
    </source>
</evidence>
<comment type="caution">
    <text evidence="1">The sequence shown here is derived from an EMBL/GenBank/DDBJ whole genome shotgun (WGS) entry which is preliminary data.</text>
</comment>
<keyword evidence="2" id="KW-1185">Reference proteome</keyword>
<name>A0ABR6Z8W4_9BURK</name>
<accession>A0ABR6Z8W4</accession>
<gene>
    <name evidence="1" type="ORF">H8L47_11620</name>
</gene>
<dbReference type="RefSeq" id="WP_186953741.1">
    <property type="nucleotide sequence ID" value="NZ_JACOFX010000004.1"/>
</dbReference>
<protein>
    <submittedName>
        <fullName evidence="1">Uncharacterized protein</fullName>
    </submittedName>
</protein>